<keyword evidence="9" id="KW-1185">Reference proteome</keyword>
<evidence type="ECO:0000256" key="1">
    <source>
        <dbReference type="ARBA" id="ARBA00000085"/>
    </source>
</evidence>
<evidence type="ECO:0000256" key="2">
    <source>
        <dbReference type="ARBA" id="ARBA00012438"/>
    </source>
</evidence>
<dbReference type="InterPro" id="IPR050482">
    <property type="entry name" value="Sensor_HK_TwoCompSys"/>
</dbReference>
<evidence type="ECO:0000313" key="8">
    <source>
        <dbReference type="EMBL" id="NLR93604.1"/>
    </source>
</evidence>
<evidence type="ECO:0000313" key="9">
    <source>
        <dbReference type="Proteomes" id="UP000585050"/>
    </source>
</evidence>
<dbReference type="CDD" id="cd16917">
    <property type="entry name" value="HATPase_UhpB-NarQ-NarX-like"/>
    <property type="match status" value="1"/>
</dbReference>
<keyword evidence="6" id="KW-0812">Transmembrane</keyword>
<comment type="catalytic activity">
    <reaction evidence="1">
        <text>ATP + protein L-histidine = ADP + protein N-phospho-L-histidine.</text>
        <dbReference type="EC" id="2.7.13.3"/>
    </reaction>
</comment>
<dbReference type="EC" id="2.7.13.3" evidence="2"/>
<feature type="transmembrane region" description="Helical" evidence="6">
    <location>
        <begin position="197"/>
        <end position="221"/>
    </location>
</feature>
<feature type="transmembrane region" description="Helical" evidence="6">
    <location>
        <begin position="227"/>
        <end position="253"/>
    </location>
</feature>
<evidence type="ECO:0000256" key="6">
    <source>
        <dbReference type="SAM" id="Phobius"/>
    </source>
</evidence>
<feature type="transmembrane region" description="Helical" evidence="6">
    <location>
        <begin position="265"/>
        <end position="285"/>
    </location>
</feature>
<dbReference type="GO" id="GO:0004673">
    <property type="term" value="F:protein histidine kinase activity"/>
    <property type="evidence" value="ECO:0007669"/>
    <property type="project" value="UniProtKB-EC"/>
</dbReference>
<dbReference type="EMBL" id="JABAIL010000007">
    <property type="protein sequence ID" value="NLR93604.1"/>
    <property type="molecule type" value="Genomic_DNA"/>
</dbReference>
<keyword evidence="4" id="KW-0418">Kinase</keyword>
<dbReference type="Gene3D" id="3.30.565.10">
    <property type="entry name" value="Histidine kinase-like ATPase, C-terminal domain"/>
    <property type="match status" value="1"/>
</dbReference>
<feature type="transmembrane region" description="Helical" evidence="6">
    <location>
        <begin position="172"/>
        <end position="190"/>
    </location>
</feature>
<comment type="caution">
    <text evidence="8">The sequence shown here is derived from an EMBL/GenBank/DDBJ whole genome shotgun (WGS) entry which is preliminary data.</text>
</comment>
<proteinExistence type="predicted"/>
<dbReference type="AlphaFoldDB" id="A0A7X8XXU9"/>
<protein>
    <recommendedName>
        <fullName evidence="2">histidine kinase</fullName>
        <ecNumber evidence="2">2.7.13.3</ecNumber>
    </recommendedName>
</protein>
<dbReference type="InterPro" id="IPR036890">
    <property type="entry name" value="HATPase_C_sf"/>
</dbReference>
<evidence type="ECO:0000259" key="7">
    <source>
        <dbReference type="Pfam" id="PF02518"/>
    </source>
</evidence>
<organism evidence="8 9">
    <name type="scientific">Flammeovirga agarivorans</name>
    <dbReference type="NCBI Taxonomy" id="2726742"/>
    <lineage>
        <taxon>Bacteria</taxon>
        <taxon>Pseudomonadati</taxon>
        <taxon>Bacteroidota</taxon>
        <taxon>Cytophagia</taxon>
        <taxon>Cytophagales</taxon>
        <taxon>Flammeovirgaceae</taxon>
        <taxon>Flammeovirga</taxon>
    </lineage>
</organism>
<evidence type="ECO:0000256" key="3">
    <source>
        <dbReference type="ARBA" id="ARBA00022679"/>
    </source>
</evidence>
<keyword evidence="3" id="KW-0808">Transferase</keyword>
<evidence type="ECO:0000256" key="5">
    <source>
        <dbReference type="ARBA" id="ARBA00023012"/>
    </source>
</evidence>
<dbReference type="Gene3D" id="1.20.5.1930">
    <property type="match status" value="1"/>
</dbReference>
<feature type="transmembrane region" description="Helical" evidence="6">
    <location>
        <begin position="291"/>
        <end position="314"/>
    </location>
</feature>
<dbReference type="SUPFAM" id="SSF55874">
    <property type="entry name" value="ATPase domain of HSP90 chaperone/DNA topoisomerase II/histidine kinase"/>
    <property type="match status" value="1"/>
</dbReference>
<gene>
    <name evidence="8" type="ORF">HGP29_20565</name>
</gene>
<dbReference type="PANTHER" id="PTHR24421">
    <property type="entry name" value="NITRATE/NITRITE SENSOR PROTEIN NARX-RELATED"/>
    <property type="match status" value="1"/>
</dbReference>
<feature type="transmembrane region" description="Helical" evidence="6">
    <location>
        <begin position="358"/>
        <end position="380"/>
    </location>
</feature>
<dbReference type="PANTHER" id="PTHR24421:SF10">
    <property type="entry name" value="NITRATE_NITRITE SENSOR PROTEIN NARQ"/>
    <property type="match status" value="1"/>
</dbReference>
<dbReference type="RefSeq" id="WP_168884319.1">
    <property type="nucleotide sequence ID" value="NZ_JABAIL010000007.1"/>
</dbReference>
<keyword evidence="5" id="KW-0902">Two-component regulatory system</keyword>
<dbReference type="Proteomes" id="UP000585050">
    <property type="component" value="Unassembled WGS sequence"/>
</dbReference>
<dbReference type="GO" id="GO:0000160">
    <property type="term" value="P:phosphorelay signal transduction system"/>
    <property type="evidence" value="ECO:0007669"/>
    <property type="project" value="UniProtKB-KW"/>
</dbReference>
<accession>A0A7X8XXU9</accession>
<feature type="transmembrane region" description="Helical" evidence="6">
    <location>
        <begin position="326"/>
        <end position="346"/>
    </location>
</feature>
<feature type="domain" description="Histidine kinase/HSP90-like ATPase" evidence="7">
    <location>
        <begin position="506"/>
        <end position="591"/>
    </location>
</feature>
<reference evidence="8 9" key="1">
    <citation type="submission" date="2020-04" db="EMBL/GenBank/DDBJ databases">
        <title>Flammeovirga sp. SR4, a novel species isolated from seawater.</title>
        <authorList>
            <person name="Wang X."/>
        </authorList>
    </citation>
    <scope>NUCLEOTIDE SEQUENCE [LARGE SCALE GENOMIC DNA]</scope>
    <source>
        <strain evidence="8 9">SR4</strain>
    </source>
</reference>
<dbReference type="Pfam" id="PF02518">
    <property type="entry name" value="HATPase_c"/>
    <property type="match status" value="1"/>
</dbReference>
<keyword evidence="6" id="KW-0472">Membrane</keyword>
<dbReference type="InterPro" id="IPR003594">
    <property type="entry name" value="HATPase_dom"/>
</dbReference>
<keyword evidence="6" id="KW-1133">Transmembrane helix</keyword>
<evidence type="ECO:0000256" key="4">
    <source>
        <dbReference type="ARBA" id="ARBA00022777"/>
    </source>
</evidence>
<name>A0A7X8XXU9_9BACT</name>
<sequence>MINLRIYIFFLLLPTSFVTKAAGISFSFYSLNNQEELSLMEVEEQNNIWTEEEPYLMHDGGNITRWYKVEISSKSNSIYYLTVEVPIFNTLQIYEKSNLEKGFKNYNCSIGVTDGIEIDQEFGVPIQFKEGEQKVFYFKIQSYSTFLSSKIDFVTPNTYQDNLENKFLFKQTSRVIICGLLFLAALLGVISSLRIYLYNLIGIFGAIIFAESEIGYFLTFLSGENEIFIYDIRIIGNGLFVIFSTVFNYKIIFSENQPIPKDLKIIIALQVALTIIVLIVQHFVLVENVTLRLLVQMSISLALLNFILNIRYIYIGCRQKIPAAKIAFFCYVSTVLLLTFFVSMPHLGILPHFLAIDYVYYMILTFDTGTFFLLLLQFVYSKYRQKSILELEEQQLLQQYSKAIIKGKEKERIRIGRELHDFVGGNLSLINKAQNLSQEEIKEILKMTATEVEELSQGLMKEEMIDKVTFETLFFNLVERFHTEKMHCFVQFEGEDFDSIPPVFINQLYRISQELLSNAKKHSMASLLIIVFKIDTRKNKLSIHYNDNGIGLPVEKSKTKGMGMMNITNRVKEIGGYLTITSNTGGTNIIISEISL</sequence>